<gene>
    <name evidence="1" type="ORF">O9K51_06281</name>
</gene>
<evidence type="ECO:0000313" key="2">
    <source>
        <dbReference type="Proteomes" id="UP001163105"/>
    </source>
</evidence>
<reference evidence="1" key="1">
    <citation type="submission" date="2023-01" db="EMBL/GenBank/DDBJ databases">
        <title>The growth and conidiation of Purpureocillium lavendulum are regulated by nitrogen source and histone H3K14 acetylation.</title>
        <authorList>
            <person name="Tang P."/>
            <person name="Han J."/>
            <person name="Zhang C."/>
            <person name="Tang P."/>
            <person name="Qi F."/>
            <person name="Zhang K."/>
            <person name="Liang L."/>
        </authorList>
    </citation>
    <scope>NUCLEOTIDE SEQUENCE</scope>
    <source>
        <strain evidence="1">YMF1.00683</strain>
    </source>
</reference>
<evidence type="ECO:0000313" key="1">
    <source>
        <dbReference type="EMBL" id="KAJ6440491.1"/>
    </source>
</evidence>
<dbReference type="EMBL" id="JAQHRD010000005">
    <property type="protein sequence ID" value="KAJ6440491.1"/>
    <property type="molecule type" value="Genomic_DNA"/>
</dbReference>
<name>A0AB34FNR3_9HYPO</name>
<sequence>MFGVPSPPGTIDPIGEAWPLVARVAEILSDFRTLQFYIAGAPAESDNAEDYYTEGWAAMRQCAIDGHHILECAADTRVPVTQGGEEEQTKAELKQSSKAANLTLRYSLNFMLAISNCGWYVTPICLVRAVAQADELASITDEHVYAELAASDQILGRWTVEDPSLRSVLRWLRARQR</sequence>
<protein>
    <submittedName>
        <fullName evidence="1">Uncharacterized protein</fullName>
    </submittedName>
</protein>
<organism evidence="1 2">
    <name type="scientific">Purpureocillium lavendulum</name>
    <dbReference type="NCBI Taxonomy" id="1247861"/>
    <lineage>
        <taxon>Eukaryota</taxon>
        <taxon>Fungi</taxon>
        <taxon>Dikarya</taxon>
        <taxon>Ascomycota</taxon>
        <taxon>Pezizomycotina</taxon>
        <taxon>Sordariomycetes</taxon>
        <taxon>Hypocreomycetidae</taxon>
        <taxon>Hypocreales</taxon>
        <taxon>Ophiocordycipitaceae</taxon>
        <taxon>Purpureocillium</taxon>
    </lineage>
</organism>
<proteinExistence type="predicted"/>
<accession>A0AB34FNR3</accession>
<comment type="caution">
    <text evidence="1">The sequence shown here is derived from an EMBL/GenBank/DDBJ whole genome shotgun (WGS) entry which is preliminary data.</text>
</comment>
<dbReference type="AlphaFoldDB" id="A0AB34FNR3"/>
<keyword evidence="2" id="KW-1185">Reference proteome</keyword>
<dbReference type="Proteomes" id="UP001163105">
    <property type="component" value="Unassembled WGS sequence"/>
</dbReference>